<name>A0A392QS38_9FABA</name>
<dbReference type="Proteomes" id="UP000265520">
    <property type="component" value="Unassembled WGS sequence"/>
</dbReference>
<feature type="non-terminal residue" evidence="1">
    <location>
        <position position="27"/>
    </location>
</feature>
<dbReference type="EMBL" id="LXQA010154591">
    <property type="protein sequence ID" value="MCI26654.1"/>
    <property type="molecule type" value="Genomic_DNA"/>
</dbReference>
<evidence type="ECO:0000313" key="1">
    <source>
        <dbReference type="EMBL" id="MCI26654.1"/>
    </source>
</evidence>
<accession>A0A392QS38</accession>
<organism evidence="1 2">
    <name type="scientific">Trifolium medium</name>
    <dbReference type="NCBI Taxonomy" id="97028"/>
    <lineage>
        <taxon>Eukaryota</taxon>
        <taxon>Viridiplantae</taxon>
        <taxon>Streptophyta</taxon>
        <taxon>Embryophyta</taxon>
        <taxon>Tracheophyta</taxon>
        <taxon>Spermatophyta</taxon>
        <taxon>Magnoliopsida</taxon>
        <taxon>eudicotyledons</taxon>
        <taxon>Gunneridae</taxon>
        <taxon>Pentapetalae</taxon>
        <taxon>rosids</taxon>
        <taxon>fabids</taxon>
        <taxon>Fabales</taxon>
        <taxon>Fabaceae</taxon>
        <taxon>Papilionoideae</taxon>
        <taxon>50 kb inversion clade</taxon>
        <taxon>NPAAA clade</taxon>
        <taxon>Hologalegina</taxon>
        <taxon>IRL clade</taxon>
        <taxon>Trifolieae</taxon>
        <taxon>Trifolium</taxon>
    </lineage>
</organism>
<evidence type="ECO:0000313" key="2">
    <source>
        <dbReference type="Proteomes" id="UP000265520"/>
    </source>
</evidence>
<protein>
    <submittedName>
        <fullName evidence="1">Nicastrin</fullName>
    </submittedName>
</protein>
<sequence>LSADPSFARKVGGVLVESVTDSQKKLN</sequence>
<reference evidence="1 2" key="1">
    <citation type="journal article" date="2018" name="Front. Plant Sci.">
        <title>Red Clover (Trifolium pratense) and Zigzag Clover (T. medium) - A Picture of Genomic Similarities and Differences.</title>
        <authorList>
            <person name="Dluhosova J."/>
            <person name="Istvanek J."/>
            <person name="Nedelnik J."/>
            <person name="Repkova J."/>
        </authorList>
    </citation>
    <scope>NUCLEOTIDE SEQUENCE [LARGE SCALE GENOMIC DNA]</scope>
    <source>
        <strain evidence="2">cv. 10/8</strain>
        <tissue evidence="1">Leaf</tissue>
    </source>
</reference>
<dbReference type="AlphaFoldDB" id="A0A392QS38"/>
<comment type="caution">
    <text evidence="1">The sequence shown here is derived from an EMBL/GenBank/DDBJ whole genome shotgun (WGS) entry which is preliminary data.</text>
</comment>
<proteinExistence type="predicted"/>
<keyword evidence="2" id="KW-1185">Reference proteome</keyword>
<feature type="non-terminal residue" evidence="1">
    <location>
        <position position="1"/>
    </location>
</feature>